<dbReference type="Proteomes" id="UP000001953">
    <property type="component" value="Plasmid 1"/>
</dbReference>
<evidence type="ECO:0000256" key="1">
    <source>
        <dbReference type="SAM" id="MobiDB-lite"/>
    </source>
</evidence>
<evidence type="ECO:0000313" key="2">
    <source>
        <dbReference type="EMBL" id="ABE64746.1"/>
    </source>
</evidence>
<sequence>MTSPPSKKIRAEQYSALEISPQRRRGIATMADRRGFKQLTLQDRLTAWAKKTREQANELEPGPYRDALLQKADKAESAARFDAWSRSSGLQPPTDGPRRPTK</sequence>
<proteinExistence type="predicted"/>
<geneLocation type="plasmid" evidence="3">
    <name>pNITHX1</name>
</geneLocation>
<dbReference type="HOGENOM" id="CLU_2274377_0_0_5"/>
<dbReference type="AlphaFoldDB" id="Q1QGA1"/>
<name>Q1QGA1_NITHX</name>
<organism evidence="2 3">
    <name type="scientific">Nitrobacter hamburgensis (strain DSM 10229 / NCIMB 13809 / X14)</name>
    <dbReference type="NCBI Taxonomy" id="323097"/>
    <lineage>
        <taxon>Bacteria</taxon>
        <taxon>Pseudomonadati</taxon>
        <taxon>Pseudomonadota</taxon>
        <taxon>Alphaproteobacteria</taxon>
        <taxon>Hyphomicrobiales</taxon>
        <taxon>Nitrobacteraceae</taxon>
        <taxon>Nitrobacter</taxon>
    </lineage>
</organism>
<dbReference type="KEGG" id="nha:Nham_4097"/>
<evidence type="ECO:0000313" key="3">
    <source>
        <dbReference type="Proteomes" id="UP000001953"/>
    </source>
</evidence>
<keyword evidence="3" id="KW-1185">Reference proteome</keyword>
<dbReference type="EMBL" id="CP000320">
    <property type="protein sequence ID" value="ABE64746.1"/>
    <property type="molecule type" value="Genomic_DNA"/>
</dbReference>
<reference evidence="3" key="1">
    <citation type="submission" date="2006-03" db="EMBL/GenBank/DDBJ databases">
        <title>Complete sequence of plasmid 1 of Nitrobacter hamburgensis X14.</title>
        <authorList>
            <consortium name="US DOE Joint Genome Institute"/>
            <person name="Copeland A."/>
            <person name="Lucas S."/>
            <person name="Lapidus A."/>
            <person name="Barry K."/>
            <person name="Detter J.C."/>
            <person name="Glavina del Rio T."/>
            <person name="Hammon N."/>
            <person name="Israni S."/>
            <person name="Dalin E."/>
            <person name="Tice H."/>
            <person name="Pitluck S."/>
            <person name="Chain P."/>
            <person name="Malfatti S."/>
            <person name="Shin M."/>
            <person name="Vergez L."/>
            <person name="Schmutz J."/>
            <person name="Larimer F."/>
            <person name="Land M."/>
            <person name="Hauser L."/>
            <person name="Kyrpides N."/>
            <person name="Ivanova N."/>
            <person name="Ward B."/>
            <person name="Arp D."/>
            <person name="Klotz M."/>
            <person name="Stein L."/>
            <person name="O'Mullan G."/>
            <person name="Starkenburg S."/>
            <person name="Sayavedra L."/>
            <person name="Poret-Peterson A.T."/>
            <person name="Gentry M.E."/>
            <person name="Bruce D."/>
            <person name="Richardson P."/>
        </authorList>
    </citation>
    <scope>NUCLEOTIDE SEQUENCE [LARGE SCALE GENOMIC DNA]</scope>
    <source>
        <strain evidence="3">DSM 10229 / NCIMB 13809 / X14</strain>
        <plasmid evidence="3">Plasmid pNITHX1</plasmid>
    </source>
</reference>
<feature type="region of interest" description="Disordered" evidence="1">
    <location>
        <begin position="52"/>
        <end position="102"/>
    </location>
</feature>
<keyword evidence="2" id="KW-0614">Plasmid</keyword>
<accession>Q1QGA1</accession>
<protein>
    <submittedName>
        <fullName evidence="2">Uncharacterized protein</fullName>
    </submittedName>
</protein>
<gene>
    <name evidence="2" type="ordered locus">Nham_4097</name>
</gene>